<comment type="caution">
    <text evidence="1">The sequence shown here is derived from an EMBL/GenBank/DDBJ whole genome shotgun (WGS) entry which is preliminary data.</text>
</comment>
<accession>A0ABV4V6S0</accession>
<name>A0ABV4V6S0_9BACL</name>
<sequence length="209" mass="23810">MKVDQDIQDIHNHLKEQIQFILNSCDAFDNGFKGEAKRLAATIRVLVHDTPNSISLLTQLRCKDSLYYHNTSLPYVADNLVAHLGLIGVKAGVTGVEYYAFLGDGFPDSYLKPWVTFPTWWTNTIIIDDKMNKFNRKDLILTVANQDGGTHVDPKLNQAYAELSRNNSLNMFQVTDSHETPISDPHLVSIRQIAYEIIETLKRKFPELF</sequence>
<organism evidence="1 2">
    <name type="scientific">Paenibacillus oleatilyticus</name>
    <dbReference type="NCBI Taxonomy" id="2594886"/>
    <lineage>
        <taxon>Bacteria</taxon>
        <taxon>Bacillati</taxon>
        <taxon>Bacillota</taxon>
        <taxon>Bacilli</taxon>
        <taxon>Bacillales</taxon>
        <taxon>Paenibacillaceae</taxon>
        <taxon>Paenibacillus</taxon>
    </lineage>
</organism>
<gene>
    <name evidence="1" type="ORF">ACEU3E_26675</name>
</gene>
<dbReference type="EMBL" id="JBHDLN010000016">
    <property type="protein sequence ID" value="MFB0845777.1"/>
    <property type="molecule type" value="Genomic_DNA"/>
</dbReference>
<dbReference type="RefSeq" id="WP_373955824.1">
    <property type="nucleotide sequence ID" value="NZ_JBHDLN010000016.1"/>
</dbReference>
<proteinExistence type="predicted"/>
<dbReference type="Proteomes" id="UP001575622">
    <property type="component" value="Unassembled WGS sequence"/>
</dbReference>
<evidence type="ECO:0000313" key="1">
    <source>
        <dbReference type="EMBL" id="MFB0845777.1"/>
    </source>
</evidence>
<evidence type="ECO:0000313" key="2">
    <source>
        <dbReference type="Proteomes" id="UP001575622"/>
    </source>
</evidence>
<keyword evidence="2" id="KW-1185">Reference proteome</keyword>
<protein>
    <recommendedName>
        <fullName evidence="3">Esterase</fullName>
    </recommendedName>
</protein>
<evidence type="ECO:0008006" key="3">
    <source>
        <dbReference type="Google" id="ProtNLM"/>
    </source>
</evidence>
<reference evidence="1 2" key="1">
    <citation type="submission" date="2024-09" db="EMBL/GenBank/DDBJ databases">
        <authorList>
            <person name="Makale K.P.P."/>
            <person name="Makhzoum A."/>
            <person name="Rantong G."/>
            <person name="Rahube T.O."/>
        </authorList>
    </citation>
    <scope>NUCLEOTIDE SEQUENCE [LARGE SCALE GENOMIC DNA]</scope>
    <source>
        <strain evidence="1 2">KM_D13</strain>
    </source>
</reference>